<evidence type="ECO:0000256" key="7">
    <source>
        <dbReference type="ARBA" id="ARBA00023125"/>
    </source>
</evidence>
<evidence type="ECO:0000313" key="13">
    <source>
        <dbReference type="RefSeq" id="XP_010256080.1"/>
    </source>
</evidence>
<feature type="domain" description="BED-type" evidence="11">
    <location>
        <begin position="33"/>
        <end position="93"/>
    </location>
</feature>
<dbReference type="SUPFAM" id="SSF53098">
    <property type="entry name" value="Ribonuclease H-like"/>
    <property type="match status" value="1"/>
</dbReference>
<evidence type="ECO:0000256" key="3">
    <source>
        <dbReference type="ARBA" id="ARBA00022723"/>
    </source>
</evidence>
<dbReference type="InterPro" id="IPR036236">
    <property type="entry name" value="Znf_C2H2_sf"/>
</dbReference>
<dbReference type="GO" id="GO:0008270">
    <property type="term" value="F:zinc ion binding"/>
    <property type="evidence" value="ECO:0007669"/>
    <property type="project" value="UniProtKB-KW"/>
</dbReference>
<dbReference type="OMA" id="ELHENSY"/>
<evidence type="ECO:0000256" key="4">
    <source>
        <dbReference type="ARBA" id="ARBA00022771"/>
    </source>
</evidence>
<dbReference type="Proteomes" id="UP000189703">
    <property type="component" value="Unplaced"/>
</dbReference>
<dbReference type="InterPro" id="IPR025525">
    <property type="entry name" value="hAT-like_transposase_RNase-H"/>
</dbReference>
<keyword evidence="8" id="KW-0804">Transcription</keyword>
<dbReference type="Pfam" id="PF14372">
    <property type="entry name" value="hAT-like_RNase-H"/>
    <property type="match status" value="1"/>
</dbReference>
<dbReference type="GO" id="GO:0003677">
    <property type="term" value="F:DNA binding"/>
    <property type="evidence" value="ECO:0007669"/>
    <property type="project" value="UniProtKB-KW"/>
</dbReference>
<dbReference type="RefSeq" id="XP_010256081.1">
    <property type="nucleotide sequence ID" value="XM_010257779.2"/>
</dbReference>
<evidence type="ECO:0000256" key="8">
    <source>
        <dbReference type="ARBA" id="ARBA00023163"/>
    </source>
</evidence>
<dbReference type="InterPro" id="IPR008906">
    <property type="entry name" value="HATC_C_dom"/>
</dbReference>
<dbReference type="OrthoDB" id="1900170at2759"/>
<keyword evidence="5" id="KW-0862">Zinc</keyword>
<sequence>MSEPTSTSVAVVEANENTNIGDVSSSKIIHKRKRTSKVWEDFDLITKPSGVQEAICKHCRHAFVGGSASGTTHLKNHLPRCKSRRFKDPLQQLLAVTKTASEKCVLEPFKFDAQRSRLDLVRFIISYGCPFDVVENPFFGIFTTNLNPSFKIISRNTIRNDCLKLYKQEKEKLYKYLDTLSCRFSITIDMWTSTQRLSYCAVTVHYINNAWQLNHKIIAFTAMRSPYDGKTLCRVIMDVALDWNIDKKLFSITTDTISNNDVMVKELKKHLNDRSLLPLCGDLFHIHCSSHIFNFIVQDVLGEVSELLYKIRESVKYVKSSQLREQKFENAKNQVKIFPKKEMFIDTAYRWNSTYEMLDCALEMKEAFCRLKDIDHDYHIYPSEEEWKIGSIIRDCLKIFYNTTNKFSGRRYPTANIFFTNVCTINLKLQEWGRSGHPFLRSMAFKIKEKFDKYWEDNNLVLAIAIVLDPRFKMQIVEYYYNKIYGFEADKYISRVRTAIFDLYMEYGGELRDLLPSQSQASLAESGSSNLSLRFGFEVEASDNEELADFDKWCIDSGIASNIALTKSELDVYLEENLFPRSKDFDILGYWKLYHLKRPKLSAMARDILAIPATTIASEEAFNTSARAIHKYHTCLRPEVIEALMCGQSWLEPTIKTKVDGEMEIHEEGGCYFDSVIQTN</sequence>
<dbReference type="eggNOG" id="KOG1121">
    <property type="taxonomic scope" value="Eukaryota"/>
</dbReference>
<keyword evidence="6" id="KW-0805">Transcription regulation</keyword>
<dbReference type="Pfam" id="PF02892">
    <property type="entry name" value="zf-BED"/>
    <property type="match status" value="1"/>
</dbReference>
<gene>
    <name evidence="13 14" type="primary">LOC104596552</name>
</gene>
<dbReference type="SUPFAM" id="SSF57667">
    <property type="entry name" value="beta-beta-alpha zinc fingers"/>
    <property type="match status" value="1"/>
</dbReference>
<keyword evidence="9" id="KW-0539">Nucleus</keyword>
<dbReference type="SMART" id="SM00614">
    <property type="entry name" value="ZnF_BED"/>
    <property type="match status" value="1"/>
</dbReference>
<dbReference type="GO" id="GO:0005634">
    <property type="term" value="C:nucleus"/>
    <property type="evidence" value="ECO:0007669"/>
    <property type="project" value="UniProtKB-SubCell"/>
</dbReference>
<dbReference type="InterPro" id="IPR012337">
    <property type="entry name" value="RNaseH-like_sf"/>
</dbReference>
<dbReference type="PANTHER" id="PTHR46481:SF10">
    <property type="entry name" value="ZINC FINGER BED DOMAIN-CONTAINING PROTEIN 39"/>
    <property type="match status" value="1"/>
</dbReference>
<keyword evidence="7" id="KW-0238">DNA-binding</keyword>
<evidence type="ECO:0000256" key="9">
    <source>
        <dbReference type="ARBA" id="ARBA00023242"/>
    </source>
</evidence>
<accession>A0A1U8A315</accession>
<keyword evidence="12" id="KW-1185">Reference proteome</keyword>
<dbReference type="PROSITE" id="PS50808">
    <property type="entry name" value="ZF_BED"/>
    <property type="match status" value="1"/>
</dbReference>
<reference evidence="13 14" key="1">
    <citation type="submission" date="2025-04" db="UniProtKB">
        <authorList>
            <consortium name="RefSeq"/>
        </authorList>
    </citation>
    <scope>IDENTIFICATION</scope>
</reference>
<dbReference type="InterPro" id="IPR003656">
    <property type="entry name" value="Znf_BED"/>
</dbReference>
<evidence type="ECO:0000256" key="2">
    <source>
        <dbReference type="ARBA" id="ARBA00011738"/>
    </source>
</evidence>
<dbReference type="GO" id="GO:0046983">
    <property type="term" value="F:protein dimerization activity"/>
    <property type="evidence" value="ECO:0007669"/>
    <property type="project" value="InterPro"/>
</dbReference>
<dbReference type="Pfam" id="PF05699">
    <property type="entry name" value="Dimer_Tnp_hAT"/>
    <property type="match status" value="1"/>
</dbReference>
<proteinExistence type="predicted"/>
<protein>
    <submittedName>
        <fullName evidence="13 14">Zinc finger BED domain-containing protein RICESLEEPER 2-like isoform X1</fullName>
    </submittedName>
</protein>
<comment type="subcellular location">
    <subcellularLocation>
        <location evidence="1">Nucleus</location>
    </subcellularLocation>
</comment>
<comment type="subunit">
    <text evidence="2">Homodimer.</text>
</comment>
<dbReference type="AlphaFoldDB" id="A0A1U8A315"/>
<evidence type="ECO:0000256" key="1">
    <source>
        <dbReference type="ARBA" id="ARBA00004123"/>
    </source>
</evidence>
<evidence type="ECO:0000256" key="5">
    <source>
        <dbReference type="ARBA" id="ARBA00022833"/>
    </source>
</evidence>
<evidence type="ECO:0000256" key="10">
    <source>
        <dbReference type="PROSITE-ProRule" id="PRU00027"/>
    </source>
</evidence>
<evidence type="ECO:0000313" key="14">
    <source>
        <dbReference type="RefSeq" id="XP_010256081.1"/>
    </source>
</evidence>
<dbReference type="InterPro" id="IPR052035">
    <property type="entry name" value="ZnF_BED_domain_contain"/>
</dbReference>
<name>A0A1U8A315_NELNU</name>
<organism evidence="12 14">
    <name type="scientific">Nelumbo nucifera</name>
    <name type="common">Sacred lotus</name>
    <dbReference type="NCBI Taxonomy" id="4432"/>
    <lineage>
        <taxon>Eukaryota</taxon>
        <taxon>Viridiplantae</taxon>
        <taxon>Streptophyta</taxon>
        <taxon>Embryophyta</taxon>
        <taxon>Tracheophyta</taxon>
        <taxon>Spermatophyta</taxon>
        <taxon>Magnoliopsida</taxon>
        <taxon>Proteales</taxon>
        <taxon>Nelumbonaceae</taxon>
        <taxon>Nelumbo</taxon>
    </lineage>
</organism>
<evidence type="ECO:0000259" key="11">
    <source>
        <dbReference type="PROSITE" id="PS50808"/>
    </source>
</evidence>
<dbReference type="GO" id="GO:0009791">
    <property type="term" value="P:post-embryonic development"/>
    <property type="evidence" value="ECO:0007669"/>
    <property type="project" value="UniProtKB-ARBA"/>
</dbReference>
<keyword evidence="3" id="KW-0479">Metal-binding</keyword>
<dbReference type="PANTHER" id="PTHR46481">
    <property type="entry name" value="ZINC FINGER BED DOMAIN-CONTAINING PROTEIN 4"/>
    <property type="match status" value="1"/>
</dbReference>
<dbReference type="GeneID" id="104596552"/>
<evidence type="ECO:0000313" key="12">
    <source>
        <dbReference type="Proteomes" id="UP000189703"/>
    </source>
</evidence>
<keyword evidence="4 10" id="KW-0863">Zinc-finger</keyword>
<evidence type="ECO:0000256" key="6">
    <source>
        <dbReference type="ARBA" id="ARBA00023015"/>
    </source>
</evidence>
<dbReference type="RefSeq" id="XP_010256080.1">
    <property type="nucleotide sequence ID" value="XM_010257778.2"/>
</dbReference>
<dbReference type="KEGG" id="nnu:104596552"/>